<keyword evidence="4" id="KW-1185">Reference proteome</keyword>
<evidence type="ECO:0000256" key="1">
    <source>
        <dbReference type="ARBA" id="ARBA00010894"/>
    </source>
</evidence>
<comment type="caution">
    <text evidence="3">The sequence shown here is derived from an EMBL/GenBank/DDBJ whole genome shotgun (WGS) entry which is preliminary data.</text>
</comment>
<dbReference type="Pfam" id="PF02325">
    <property type="entry name" value="CCB3_YggT"/>
    <property type="match status" value="2"/>
</dbReference>
<evidence type="ECO:0000313" key="4">
    <source>
        <dbReference type="Proteomes" id="UP000559987"/>
    </source>
</evidence>
<dbReference type="PANTHER" id="PTHR33219">
    <property type="entry name" value="YLMG HOMOLOG PROTEIN 2, CHLOROPLASTIC"/>
    <property type="match status" value="1"/>
</dbReference>
<gene>
    <name evidence="3" type="ORF">FHS30_000091</name>
</gene>
<dbReference type="Proteomes" id="UP000559987">
    <property type="component" value="Unassembled WGS sequence"/>
</dbReference>
<accession>A0A839UNG2</accession>
<organism evidence="3 4">
    <name type="scientific">Simiduia aestuariiviva</name>
    <dbReference type="NCBI Taxonomy" id="1510459"/>
    <lineage>
        <taxon>Bacteria</taxon>
        <taxon>Pseudomonadati</taxon>
        <taxon>Pseudomonadota</taxon>
        <taxon>Gammaproteobacteria</taxon>
        <taxon>Cellvibrionales</taxon>
        <taxon>Cellvibrionaceae</taxon>
        <taxon>Simiduia</taxon>
    </lineage>
</organism>
<feature type="transmembrane region" description="Helical" evidence="2">
    <location>
        <begin position="99"/>
        <end position="128"/>
    </location>
</feature>
<keyword evidence="2" id="KW-0812">Transmembrane</keyword>
<dbReference type="PANTHER" id="PTHR33219:SF14">
    <property type="entry name" value="PROTEIN COFACTOR ASSEMBLY OF COMPLEX C SUBUNIT B CCB3, CHLOROPLASTIC-RELATED"/>
    <property type="match status" value="1"/>
</dbReference>
<dbReference type="InterPro" id="IPR003425">
    <property type="entry name" value="CCB3/YggT"/>
</dbReference>
<sequence>MDTLVNILIFLVKTLGSLYLMVVLLRLMLQIARADFYNPLSQAVVKATNPLLLPLRKVIPGIMGIDFASIVLALLLAMVLAQTIVWFKGFGFLNPLLLLAWSAVMVLASLASLLFWALIIMIIASFIAPQSYHPALLLIRQLLHPLMGPIQRLIPPMGGLDFSPLVVIIGLQIISNFLIPEFAQQLGMPRWVFLGY</sequence>
<dbReference type="EMBL" id="JACHXZ010000001">
    <property type="protein sequence ID" value="MBB3166915.1"/>
    <property type="molecule type" value="Genomic_DNA"/>
</dbReference>
<comment type="similarity">
    <text evidence="1">Belongs to the YggT family.</text>
</comment>
<dbReference type="GO" id="GO:0016020">
    <property type="term" value="C:membrane"/>
    <property type="evidence" value="ECO:0007669"/>
    <property type="project" value="InterPro"/>
</dbReference>
<keyword evidence="2" id="KW-1133">Transmembrane helix</keyword>
<feature type="transmembrane region" description="Helical" evidence="2">
    <location>
        <begin position="162"/>
        <end position="179"/>
    </location>
</feature>
<dbReference type="AlphaFoldDB" id="A0A839UNG2"/>
<keyword evidence="2" id="KW-0472">Membrane</keyword>
<protein>
    <submittedName>
        <fullName evidence="3">YggT family protein</fullName>
    </submittedName>
</protein>
<feature type="transmembrane region" description="Helical" evidence="2">
    <location>
        <begin position="58"/>
        <end position="87"/>
    </location>
</feature>
<feature type="transmembrane region" description="Helical" evidence="2">
    <location>
        <begin position="7"/>
        <end position="29"/>
    </location>
</feature>
<proteinExistence type="inferred from homology"/>
<evidence type="ECO:0000256" key="2">
    <source>
        <dbReference type="SAM" id="Phobius"/>
    </source>
</evidence>
<reference evidence="3 4" key="1">
    <citation type="submission" date="2020-08" db="EMBL/GenBank/DDBJ databases">
        <title>Genomic Encyclopedia of Type Strains, Phase III (KMG-III): the genomes of soil and plant-associated and newly described type strains.</title>
        <authorList>
            <person name="Whitman W."/>
        </authorList>
    </citation>
    <scope>NUCLEOTIDE SEQUENCE [LARGE SCALE GENOMIC DNA]</scope>
    <source>
        <strain evidence="3 4">CECT 8571</strain>
    </source>
</reference>
<evidence type="ECO:0000313" key="3">
    <source>
        <dbReference type="EMBL" id="MBB3166915.1"/>
    </source>
</evidence>
<name>A0A839UNG2_9GAMM</name>